<evidence type="ECO:0000313" key="1">
    <source>
        <dbReference type="EMBL" id="VDP50830.1"/>
    </source>
</evidence>
<dbReference type="Proteomes" id="UP000277204">
    <property type="component" value="Unassembled WGS sequence"/>
</dbReference>
<protein>
    <submittedName>
        <fullName evidence="1">Uncharacterized protein</fullName>
    </submittedName>
</protein>
<gene>
    <name evidence="1" type="ORF">SMRZ_LOCUS24332</name>
</gene>
<name>A0A3P8E6T9_9TREM</name>
<sequence length="48" mass="5176">MNCSLLYFSFVSIKFHVSSNMLHNNLSNILNGIGKSSNVNSGSVLTVS</sequence>
<organism evidence="1 2">
    <name type="scientific">Schistosoma margrebowiei</name>
    <dbReference type="NCBI Taxonomy" id="48269"/>
    <lineage>
        <taxon>Eukaryota</taxon>
        <taxon>Metazoa</taxon>
        <taxon>Spiralia</taxon>
        <taxon>Lophotrochozoa</taxon>
        <taxon>Platyhelminthes</taxon>
        <taxon>Trematoda</taxon>
        <taxon>Digenea</taxon>
        <taxon>Strigeidida</taxon>
        <taxon>Schistosomatoidea</taxon>
        <taxon>Schistosomatidae</taxon>
        <taxon>Schistosoma</taxon>
    </lineage>
</organism>
<evidence type="ECO:0000313" key="2">
    <source>
        <dbReference type="Proteomes" id="UP000277204"/>
    </source>
</evidence>
<dbReference type="AlphaFoldDB" id="A0A3P8E6T9"/>
<keyword evidence="2" id="KW-1185">Reference proteome</keyword>
<reference evidence="1 2" key="1">
    <citation type="submission" date="2018-11" db="EMBL/GenBank/DDBJ databases">
        <authorList>
            <consortium name="Pathogen Informatics"/>
        </authorList>
    </citation>
    <scope>NUCLEOTIDE SEQUENCE [LARGE SCALE GENOMIC DNA]</scope>
    <source>
        <strain evidence="1 2">Zambia</strain>
    </source>
</reference>
<accession>A0A3P8E6T9</accession>
<dbReference type="EMBL" id="UZAI01020314">
    <property type="protein sequence ID" value="VDP50830.1"/>
    <property type="molecule type" value="Genomic_DNA"/>
</dbReference>
<proteinExistence type="predicted"/>